<sequence>MPPLSNGGKGRKKSFERFGLHSKINIKHYDYIITKYLIIPRNKVRELPVVEKIRIIAQNVYGAQDIELSPVAQSQIDRYTEQGFGNLPICMAKTHLSLSHMPERKGVPTGFILPISNVRASIGAGFICPLVGTVSSVSSV</sequence>
<dbReference type="EMBL" id="CM037614">
    <property type="protein sequence ID" value="KAH8017066.1"/>
    <property type="molecule type" value="Genomic_DNA"/>
</dbReference>
<name>A0ACB8GBU4_9SAUR</name>
<gene>
    <name evidence="1" type="primary">MTHFD1L_1</name>
    <name evidence="1" type="ORF">K3G42_025910</name>
</gene>
<dbReference type="Proteomes" id="UP000827872">
    <property type="component" value="Linkage Group LG01"/>
</dbReference>
<evidence type="ECO:0000313" key="1">
    <source>
        <dbReference type="EMBL" id="KAH8017066.1"/>
    </source>
</evidence>
<organism evidence="1 2">
    <name type="scientific">Sphaerodactylus townsendi</name>
    <dbReference type="NCBI Taxonomy" id="933632"/>
    <lineage>
        <taxon>Eukaryota</taxon>
        <taxon>Metazoa</taxon>
        <taxon>Chordata</taxon>
        <taxon>Craniata</taxon>
        <taxon>Vertebrata</taxon>
        <taxon>Euteleostomi</taxon>
        <taxon>Lepidosauria</taxon>
        <taxon>Squamata</taxon>
        <taxon>Bifurcata</taxon>
        <taxon>Gekkota</taxon>
        <taxon>Sphaerodactylidae</taxon>
        <taxon>Sphaerodactylus</taxon>
    </lineage>
</organism>
<accession>A0ACB8GBU4</accession>
<protein>
    <submittedName>
        <fullName evidence="1">Monofunctional C1-tetrahydrofolate synthase, mitochondrial</fullName>
    </submittedName>
</protein>
<evidence type="ECO:0000313" key="2">
    <source>
        <dbReference type="Proteomes" id="UP000827872"/>
    </source>
</evidence>
<comment type="caution">
    <text evidence="1">The sequence shown here is derived from an EMBL/GenBank/DDBJ whole genome shotgun (WGS) entry which is preliminary data.</text>
</comment>
<proteinExistence type="predicted"/>
<keyword evidence="2" id="KW-1185">Reference proteome</keyword>
<reference evidence="1" key="1">
    <citation type="submission" date="2021-08" db="EMBL/GenBank/DDBJ databases">
        <title>The first chromosome-level gecko genome reveals the dynamic sex chromosomes of Neotropical dwarf geckos (Sphaerodactylidae: Sphaerodactylus).</title>
        <authorList>
            <person name="Pinto B.J."/>
            <person name="Keating S.E."/>
            <person name="Gamble T."/>
        </authorList>
    </citation>
    <scope>NUCLEOTIDE SEQUENCE</scope>
    <source>
        <strain evidence="1">TG3544</strain>
    </source>
</reference>